<feature type="domain" description="F-box associated beta-propeller type 1" evidence="1">
    <location>
        <begin position="31"/>
        <end position="101"/>
    </location>
</feature>
<comment type="caution">
    <text evidence="2">The sequence shown here is derived from an EMBL/GenBank/DDBJ whole genome shotgun (WGS) entry which is preliminary data.</text>
</comment>
<protein>
    <recommendedName>
        <fullName evidence="1">F-box associated beta-propeller type 1 domain-containing protein</fullName>
    </recommendedName>
</protein>
<name>A0ABQ7ER03_BRACR</name>
<gene>
    <name evidence="2" type="ORF">DY000_02046374</name>
</gene>
<evidence type="ECO:0000259" key="1">
    <source>
        <dbReference type="Pfam" id="PF07734"/>
    </source>
</evidence>
<sequence length="105" mass="12077">MLRRKQSGKTDVVLVSSYDDSASNPDIEAENVGRWVILFDFTTKAWRYIFPASPYLIHQRQSPVYCDGSLHWLIEGDETNVLSLDLHTETFQVIPKLPFSPACRF</sequence>
<dbReference type="Proteomes" id="UP000266723">
    <property type="component" value="Unassembled WGS sequence"/>
</dbReference>
<keyword evidence="3" id="KW-1185">Reference proteome</keyword>
<organism evidence="2 3">
    <name type="scientific">Brassica cretica</name>
    <name type="common">Mustard</name>
    <dbReference type="NCBI Taxonomy" id="69181"/>
    <lineage>
        <taxon>Eukaryota</taxon>
        <taxon>Viridiplantae</taxon>
        <taxon>Streptophyta</taxon>
        <taxon>Embryophyta</taxon>
        <taxon>Tracheophyta</taxon>
        <taxon>Spermatophyta</taxon>
        <taxon>Magnoliopsida</taxon>
        <taxon>eudicotyledons</taxon>
        <taxon>Gunneridae</taxon>
        <taxon>Pentapetalae</taxon>
        <taxon>rosids</taxon>
        <taxon>malvids</taxon>
        <taxon>Brassicales</taxon>
        <taxon>Brassicaceae</taxon>
        <taxon>Brassiceae</taxon>
        <taxon>Brassica</taxon>
    </lineage>
</organism>
<accession>A0ABQ7ER03</accession>
<evidence type="ECO:0000313" key="2">
    <source>
        <dbReference type="EMBL" id="KAF3605762.1"/>
    </source>
</evidence>
<proteinExistence type="predicted"/>
<reference evidence="2 3" key="1">
    <citation type="journal article" date="2020" name="BMC Genomics">
        <title>Intraspecific diversification of the crop wild relative Brassica cretica Lam. using demographic model selection.</title>
        <authorList>
            <person name="Kioukis A."/>
            <person name="Michalopoulou V.A."/>
            <person name="Briers L."/>
            <person name="Pirintsos S."/>
            <person name="Studholme D.J."/>
            <person name="Pavlidis P."/>
            <person name="Sarris P.F."/>
        </authorList>
    </citation>
    <scope>NUCLEOTIDE SEQUENCE [LARGE SCALE GENOMIC DNA]</scope>
    <source>
        <strain evidence="3">cv. PFS-1207/04</strain>
    </source>
</reference>
<dbReference type="EMBL" id="QGKV02000297">
    <property type="protein sequence ID" value="KAF3605762.1"/>
    <property type="molecule type" value="Genomic_DNA"/>
</dbReference>
<dbReference type="InterPro" id="IPR006527">
    <property type="entry name" value="F-box-assoc_dom_typ1"/>
</dbReference>
<dbReference type="Pfam" id="PF07734">
    <property type="entry name" value="FBA_1"/>
    <property type="match status" value="1"/>
</dbReference>
<evidence type="ECO:0000313" key="3">
    <source>
        <dbReference type="Proteomes" id="UP000266723"/>
    </source>
</evidence>